<comment type="caution">
    <text evidence="3">The sequence shown here is derived from an EMBL/GenBank/DDBJ whole genome shotgun (WGS) entry which is preliminary data.</text>
</comment>
<dbReference type="RefSeq" id="WP_102892729.1">
    <property type="nucleotide sequence ID" value="NZ_NBZD01000004.1"/>
</dbReference>
<proteinExistence type="predicted"/>
<accession>A0A2J8B017</accession>
<protein>
    <submittedName>
        <fullName evidence="3">Uncharacterized protein</fullName>
    </submittedName>
</protein>
<keyword evidence="2" id="KW-0472">Membrane</keyword>
<evidence type="ECO:0000256" key="2">
    <source>
        <dbReference type="SAM" id="Phobius"/>
    </source>
</evidence>
<evidence type="ECO:0000313" key="3">
    <source>
        <dbReference type="EMBL" id="PNH18108.1"/>
    </source>
</evidence>
<keyword evidence="2" id="KW-1133">Transmembrane helix</keyword>
<gene>
    <name evidence="3" type="ORF">B7R76_07205</name>
</gene>
<name>A0A2J8B017_9FIRM</name>
<feature type="transmembrane region" description="Helical" evidence="2">
    <location>
        <begin position="12"/>
        <end position="30"/>
    </location>
</feature>
<feature type="region of interest" description="Disordered" evidence="1">
    <location>
        <begin position="288"/>
        <end position="308"/>
    </location>
</feature>
<keyword evidence="2" id="KW-0812">Transmembrane</keyword>
<sequence>MLRDKWLILKHRLGAMIIAVLTILLAVNVYRVSYNLSFDDPLTWPEVIKEKLAALPELSLHRAEMEPEVCGMLRFRSTGVVLFRMHDKPEWNGLVIMRKGFNQRWRLSGLQFGINRSVNRWLIRAGGQRSLLIYAGTMPDGTESVNFIDEQAAAANAAATAKDSAAAVTADKRILYTAKVSGEFCLIKIEQEESPQLWQYFIGNGTLPKLQYRGSYGTLYPEQSLDLRAAARSRDTRVTYTENVTVWAVLILIVGMLLSVRQWQYAEIMAMDRQQAIVSRHISKLLNKHQRPGHSSSADRHMNHHQRT</sequence>
<reference evidence="4" key="1">
    <citation type="submission" date="2017-04" db="EMBL/GenBank/DDBJ databases">
        <authorList>
            <person name="Bumgarner R.E."/>
            <person name="Fredricks D.N."/>
            <person name="Srinivasan S."/>
        </authorList>
    </citation>
    <scope>NUCLEOTIDE SEQUENCE [LARGE SCALE GENOMIC DNA]</scope>
    <source>
        <strain evidence="4">KA00405</strain>
    </source>
</reference>
<dbReference type="EMBL" id="NBZD01000004">
    <property type="protein sequence ID" value="PNH18108.1"/>
    <property type="molecule type" value="Genomic_DNA"/>
</dbReference>
<dbReference type="AlphaFoldDB" id="A0A2J8B017"/>
<evidence type="ECO:0000313" key="4">
    <source>
        <dbReference type="Proteomes" id="UP000236394"/>
    </source>
</evidence>
<organism evidence="3 4">
    <name type="scientific">Mageeibacillus indolicus</name>
    <dbReference type="NCBI Taxonomy" id="884684"/>
    <lineage>
        <taxon>Bacteria</taxon>
        <taxon>Bacillati</taxon>
        <taxon>Bacillota</taxon>
        <taxon>Clostridia</taxon>
        <taxon>Eubacteriales</taxon>
        <taxon>Oscillospiraceae</taxon>
        <taxon>Mageeibacillus</taxon>
    </lineage>
</organism>
<dbReference type="Proteomes" id="UP000236394">
    <property type="component" value="Unassembled WGS sequence"/>
</dbReference>
<feature type="transmembrane region" description="Helical" evidence="2">
    <location>
        <begin position="244"/>
        <end position="263"/>
    </location>
</feature>
<evidence type="ECO:0000256" key="1">
    <source>
        <dbReference type="SAM" id="MobiDB-lite"/>
    </source>
</evidence>